<organism evidence="1 2">
    <name type="scientific">Panicum hallii var. hallii</name>
    <dbReference type="NCBI Taxonomy" id="1504633"/>
    <lineage>
        <taxon>Eukaryota</taxon>
        <taxon>Viridiplantae</taxon>
        <taxon>Streptophyta</taxon>
        <taxon>Embryophyta</taxon>
        <taxon>Tracheophyta</taxon>
        <taxon>Spermatophyta</taxon>
        <taxon>Magnoliopsida</taxon>
        <taxon>Liliopsida</taxon>
        <taxon>Poales</taxon>
        <taxon>Poaceae</taxon>
        <taxon>PACMAD clade</taxon>
        <taxon>Panicoideae</taxon>
        <taxon>Panicodae</taxon>
        <taxon>Paniceae</taxon>
        <taxon>Panicinae</taxon>
        <taxon>Panicum</taxon>
        <taxon>Panicum sect. Panicum</taxon>
    </lineage>
</organism>
<gene>
    <name evidence="1" type="ORF">GQ55_1G344800</name>
</gene>
<proteinExistence type="predicted"/>
<evidence type="ECO:0000313" key="2">
    <source>
        <dbReference type="Proteomes" id="UP000244336"/>
    </source>
</evidence>
<reference evidence="1 2" key="1">
    <citation type="submission" date="2018-04" db="EMBL/GenBank/DDBJ databases">
        <title>WGS assembly of Panicum hallii var. hallii HAL2.</title>
        <authorList>
            <person name="Lovell J."/>
            <person name="Jenkins J."/>
            <person name="Lowry D."/>
            <person name="Mamidi S."/>
            <person name="Sreedasyam A."/>
            <person name="Weng X."/>
            <person name="Barry K."/>
            <person name="Bonette J."/>
            <person name="Campitelli B."/>
            <person name="Daum C."/>
            <person name="Gordon S."/>
            <person name="Gould B."/>
            <person name="Lipzen A."/>
            <person name="MacQueen A."/>
            <person name="Palacio-Mejia J."/>
            <person name="Plott C."/>
            <person name="Shakirov E."/>
            <person name="Shu S."/>
            <person name="Yoshinaga Y."/>
            <person name="Zane M."/>
            <person name="Rokhsar D."/>
            <person name="Grimwood J."/>
            <person name="Schmutz J."/>
            <person name="Juenger T."/>
        </authorList>
    </citation>
    <scope>NUCLEOTIDE SEQUENCE [LARGE SCALE GENOMIC DNA]</scope>
    <source>
        <strain evidence="2">cv. HAL2</strain>
    </source>
</reference>
<accession>A0A2T7FAL3</accession>
<dbReference type="EMBL" id="CM009749">
    <property type="protein sequence ID" value="PUZ77116.1"/>
    <property type="molecule type" value="Genomic_DNA"/>
</dbReference>
<sequence length="107" mass="11806">MPSHTSRGGTNPSQWCCRGMRRRFRRGSARDDQHGLPVSRAMAPWPNRVLAVTTPIQCEPRRALHVPMCRLLCVHAHAAICISDLILLSFTGVRGGSGRCYGQGPEI</sequence>
<name>A0A2T7FAL3_9POAL</name>
<evidence type="ECO:0000313" key="1">
    <source>
        <dbReference type="EMBL" id="PUZ77116.1"/>
    </source>
</evidence>
<dbReference type="Proteomes" id="UP000244336">
    <property type="component" value="Chromosome 1"/>
</dbReference>
<protein>
    <submittedName>
        <fullName evidence="1">Uncharacterized protein</fullName>
    </submittedName>
</protein>
<keyword evidence="2" id="KW-1185">Reference proteome</keyword>
<dbReference type="Gramene" id="PUZ77116">
    <property type="protein sequence ID" value="PUZ77116"/>
    <property type="gene ID" value="GQ55_1G344800"/>
</dbReference>
<dbReference type="AlphaFoldDB" id="A0A2T7FAL3"/>